<protein>
    <recommendedName>
        <fullName evidence="1">DUF7352 domain-containing protein</fullName>
    </recommendedName>
</protein>
<feature type="domain" description="DUF7352" evidence="1">
    <location>
        <begin position="1"/>
        <end position="90"/>
    </location>
</feature>
<dbReference type="Proteomes" id="UP000297872">
    <property type="component" value="Unassembled WGS sequence"/>
</dbReference>
<organism evidence="2 3">
    <name type="scientific">Segatella hominis</name>
    <dbReference type="NCBI Taxonomy" id="2518605"/>
    <lineage>
        <taxon>Bacteria</taxon>
        <taxon>Pseudomonadati</taxon>
        <taxon>Bacteroidota</taxon>
        <taxon>Bacteroidia</taxon>
        <taxon>Bacteroidales</taxon>
        <taxon>Prevotellaceae</taxon>
        <taxon>Segatella</taxon>
    </lineage>
</organism>
<accession>A0A4Y8VQP7</accession>
<gene>
    <name evidence="2" type="ORF">EXN75_05365</name>
</gene>
<evidence type="ECO:0000313" key="3">
    <source>
        <dbReference type="Proteomes" id="UP000297872"/>
    </source>
</evidence>
<dbReference type="RefSeq" id="WP_134843046.1">
    <property type="nucleotide sequence ID" value="NZ_SGVY01000010.1"/>
</dbReference>
<dbReference type="OrthoDB" id="797874at2"/>
<evidence type="ECO:0000259" key="1">
    <source>
        <dbReference type="Pfam" id="PF24043"/>
    </source>
</evidence>
<comment type="caution">
    <text evidence="2">The sequence shown here is derived from an EMBL/GenBank/DDBJ whole genome shotgun (WGS) entry which is preliminary data.</text>
</comment>
<sequence>MKRIFKYSLEILDRQEVELPAGAKILSVQAQNGLPQIWAMVDDSQVKTDMVHIRIIGTGYEIPDADSLEYIGTVQLINGECVFHVFKEVDHGKQSDQD</sequence>
<evidence type="ECO:0000313" key="2">
    <source>
        <dbReference type="EMBL" id="TFH82765.1"/>
    </source>
</evidence>
<dbReference type="AlphaFoldDB" id="A0A4Y8VQP7"/>
<reference evidence="2 3" key="1">
    <citation type="submission" date="2019-02" db="EMBL/GenBank/DDBJ databases">
        <title>Draft Genome Sequence of the Prevotella sp. BCRC 81118, Isolated from Human Feces.</title>
        <authorList>
            <person name="Huang C.-H."/>
        </authorList>
    </citation>
    <scope>NUCLEOTIDE SEQUENCE [LARGE SCALE GENOMIC DNA]</scope>
    <source>
        <strain evidence="2 3">BCRC 81118</strain>
    </source>
</reference>
<name>A0A4Y8VQP7_9BACT</name>
<dbReference type="Pfam" id="PF24043">
    <property type="entry name" value="DUF7352"/>
    <property type="match status" value="1"/>
</dbReference>
<dbReference type="GeneID" id="302994724"/>
<dbReference type="EMBL" id="SGVY01000010">
    <property type="protein sequence ID" value="TFH82765.1"/>
    <property type="molecule type" value="Genomic_DNA"/>
</dbReference>
<proteinExistence type="predicted"/>
<keyword evidence="3" id="KW-1185">Reference proteome</keyword>
<dbReference type="InterPro" id="IPR055776">
    <property type="entry name" value="DUF7352"/>
</dbReference>